<dbReference type="Proteomes" id="UP000774617">
    <property type="component" value="Unassembled WGS sequence"/>
</dbReference>
<feature type="region of interest" description="Disordered" evidence="1">
    <location>
        <begin position="315"/>
        <end position="339"/>
    </location>
</feature>
<accession>A0ABQ8GPF0</accession>
<proteinExistence type="predicted"/>
<comment type="caution">
    <text evidence="3">The sequence shown here is derived from an EMBL/GenBank/DDBJ whole genome shotgun (WGS) entry which is preliminary data.</text>
</comment>
<sequence length="766" mass="83967">MASESTTPRDTTITQDSLSMTLPYEIIQCIFDFLAPIDFNAARHTCRSWMQASLEQRLLSLMLRRGGWWSGAYSDLWSRRSSACEGWLLSRYISRQCALTAGWTGNGLPKPSSSRNADGGVQPTGIVECCQADFSDLASGYGESVRQYGLGLIFSVSACGKYLLVAEAGMVYVYALEEADVRPIASVMSPRKVLAMSMDTSASRFVIAALLEGRMGLVCDLELTGDSECTAKSLEPGDFVESSAGHRTTMKSKIFTSGLYPRDDRATSAQQNAEHHAPAFDTINVRSGETDATLQGISDPVRYIQNFVNQTWNEHAPASSSSSKASLLSPTGTQRPMPLSSGPRTIYRYLCSEDDPPRSVAICPQKHCVAFGCAGGIELHWIDKQTSQDLHRWFPVSSPSDFLFFLNPRPGVDSAHKLRIISSIAHPDERPSIHKHFSQYAYPAPYTWAYRNTGSTSRCHAAPAAHDHYRAIPLSDGYHHLFITPISSLLYLGSDAPLGGLIKLIRKVALLPPRPGMIPSHFAAGANLSEGARVAASFRFPRLQPAEDSVASSGVDSGLNQPDPREILMLYSIPPDLLLSSRMEHCIDHWAQESRGYPNSFHYSQAAPSCVNDVWLEWWSDGGDGDREAHPTLPKHRGTPWPLQLRGMQLGLLNGQCAALTVNETPELTVWAIMKDGKARAWGVGGAGGCLEMRRFFIAKDGTVVDEDHFESELENDVYQGCCGAFDDFCGEHAEVMQGECAFNASNVTMQPPLQKYCLLMAPQTG</sequence>
<dbReference type="Pfam" id="PF12937">
    <property type="entry name" value="F-box-like"/>
    <property type="match status" value="1"/>
</dbReference>
<dbReference type="SUPFAM" id="SSF81383">
    <property type="entry name" value="F-box domain"/>
    <property type="match status" value="1"/>
</dbReference>
<protein>
    <recommendedName>
        <fullName evidence="2">F-box domain-containing protein</fullName>
    </recommendedName>
</protein>
<feature type="domain" description="F-box" evidence="2">
    <location>
        <begin position="22"/>
        <end position="62"/>
    </location>
</feature>
<name>A0ABQ8GPF0_9PEZI</name>
<evidence type="ECO:0000313" key="4">
    <source>
        <dbReference type="Proteomes" id="UP000774617"/>
    </source>
</evidence>
<dbReference type="EMBL" id="JAGTJR010000003">
    <property type="protein sequence ID" value="KAH7062058.1"/>
    <property type="molecule type" value="Genomic_DNA"/>
</dbReference>
<organism evidence="3 4">
    <name type="scientific">Macrophomina phaseolina</name>
    <dbReference type="NCBI Taxonomy" id="35725"/>
    <lineage>
        <taxon>Eukaryota</taxon>
        <taxon>Fungi</taxon>
        <taxon>Dikarya</taxon>
        <taxon>Ascomycota</taxon>
        <taxon>Pezizomycotina</taxon>
        <taxon>Dothideomycetes</taxon>
        <taxon>Dothideomycetes incertae sedis</taxon>
        <taxon>Botryosphaeriales</taxon>
        <taxon>Botryosphaeriaceae</taxon>
        <taxon>Macrophomina</taxon>
    </lineage>
</organism>
<keyword evidence="4" id="KW-1185">Reference proteome</keyword>
<dbReference type="SMART" id="SM00256">
    <property type="entry name" value="FBOX"/>
    <property type="match status" value="1"/>
</dbReference>
<evidence type="ECO:0000313" key="3">
    <source>
        <dbReference type="EMBL" id="KAH7062058.1"/>
    </source>
</evidence>
<dbReference type="InterPro" id="IPR036047">
    <property type="entry name" value="F-box-like_dom_sf"/>
</dbReference>
<dbReference type="Gene3D" id="1.20.1280.50">
    <property type="match status" value="1"/>
</dbReference>
<feature type="compositionally biased region" description="Low complexity" evidence="1">
    <location>
        <begin position="316"/>
        <end position="330"/>
    </location>
</feature>
<gene>
    <name evidence="3" type="ORF">B0J12DRAFT_224651</name>
</gene>
<dbReference type="InterPro" id="IPR001810">
    <property type="entry name" value="F-box_dom"/>
</dbReference>
<evidence type="ECO:0000256" key="1">
    <source>
        <dbReference type="SAM" id="MobiDB-lite"/>
    </source>
</evidence>
<dbReference type="CDD" id="cd09917">
    <property type="entry name" value="F-box_SF"/>
    <property type="match status" value="1"/>
</dbReference>
<evidence type="ECO:0000259" key="2">
    <source>
        <dbReference type="SMART" id="SM00256"/>
    </source>
</evidence>
<reference evidence="3 4" key="1">
    <citation type="journal article" date="2021" name="Nat. Commun.">
        <title>Genetic determinants of endophytism in the Arabidopsis root mycobiome.</title>
        <authorList>
            <person name="Mesny F."/>
            <person name="Miyauchi S."/>
            <person name="Thiergart T."/>
            <person name="Pickel B."/>
            <person name="Atanasova L."/>
            <person name="Karlsson M."/>
            <person name="Huettel B."/>
            <person name="Barry K.W."/>
            <person name="Haridas S."/>
            <person name="Chen C."/>
            <person name="Bauer D."/>
            <person name="Andreopoulos W."/>
            <person name="Pangilinan J."/>
            <person name="LaButti K."/>
            <person name="Riley R."/>
            <person name="Lipzen A."/>
            <person name="Clum A."/>
            <person name="Drula E."/>
            <person name="Henrissat B."/>
            <person name="Kohler A."/>
            <person name="Grigoriev I.V."/>
            <person name="Martin F.M."/>
            <person name="Hacquard S."/>
        </authorList>
    </citation>
    <scope>NUCLEOTIDE SEQUENCE [LARGE SCALE GENOMIC DNA]</scope>
    <source>
        <strain evidence="3 4">MPI-SDFR-AT-0080</strain>
    </source>
</reference>